<feature type="compositionally biased region" description="Basic and acidic residues" evidence="1">
    <location>
        <begin position="10"/>
        <end position="19"/>
    </location>
</feature>
<dbReference type="EMBL" id="CP015057">
    <property type="protein sequence ID" value="QGN16133.1"/>
    <property type="molecule type" value="Genomic_DNA"/>
</dbReference>
<feature type="region of interest" description="Disordered" evidence="1">
    <location>
        <begin position="79"/>
        <end position="103"/>
    </location>
</feature>
<gene>
    <name evidence="2" type="primary">VHS2</name>
    <name evidence="2" type="ORF">FIM1_2834</name>
</gene>
<feature type="region of interest" description="Disordered" evidence="1">
    <location>
        <begin position="326"/>
        <end position="353"/>
    </location>
</feature>
<feature type="compositionally biased region" description="Polar residues" evidence="1">
    <location>
        <begin position="469"/>
        <end position="484"/>
    </location>
</feature>
<feature type="compositionally biased region" description="Polar residues" evidence="1">
    <location>
        <begin position="269"/>
        <end position="280"/>
    </location>
</feature>
<organism evidence="2 3">
    <name type="scientific">Kluyveromyces marxianus</name>
    <name type="common">Yeast</name>
    <name type="synonym">Candida kefyr</name>
    <dbReference type="NCBI Taxonomy" id="4911"/>
    <lineage>
        <taxon>Eukaryota</taxon>
        <taxon>Fungi</taxon>
        <taxon>Dikarya</taxon>
        <taxon>Ascomycota</taxon>
        <taxon>Saccharomycotina</taxon>
        <taxon>Saccharomycetes</taxon>
        <taxon>Saccharomycetales</taxon>
        <taxon>Saccharomycetaceae</taxon>
        <taxon>Kluyveromyces</taxon>
    </lineage>
</organism>
<name>A0ABX6F110_KLUMA</name>
<keyword evidence="3" id="KW-1185">Reference proteome</keyword>
<dbReference type="Proteomes" id="UP000422736">
    <property type="component" value="Chromosome 4"/>
</dbReference>
<evidence type="ECO:0000313" key="3">
    <source>
        <dbReference type="Proteomes" id="UP000422736"/>
    </source>
</evidence>
<proteinExistence type="predicted"/>
<feature type="region of interest" description="Disordered" evidence="1">
    <location>
        <begin position="368"/>
        <end position="484"/>
    </location>
</feature>
<feature type="compositionally biased region" description="Polar residues" evidence="1">
    <location>
        <begin position="200"/>
        <end position="210"/>
    </location>
</feature>
<reference evidence="2 3" key="1">
    <citation type="submission" date="2016-03" db="EMBL/GenBank/DDBJ databases">
        <title>How can Kluyveromyces marxianus grow so fast - potential evolutionary course in Saccharomyces Complex revealed by comparative genomics.</title>
        <authorList>
            <person name="Mo W."/>
            <person name="Lu W."/>
            <person name="Yang X."/>
            <person name="Qi J."/>
            <person name="Lv H."/>
        </authorList>
    </citation>
    <scope>NUCLEOTIDE SEQUENCE [LARGE SCALE GENOMIC DNA]</scope>
    <source>
        <strain evidence="2 3">FIM1</strain>
    </source>
</reference>
<feature type="compositionally biased region" description="Polar residues" evidence="1">
    <location>
        <begin position="429"/>
        <end position="451"/>
    </location>
</feature>
<feature type="compositionally biased region" description="Polar residues" evidence="1">
    <location>
        <begin position="326"/>
        <end position="337"/>
    </location>
</feature>
<feature type="compositionally biased region" description="Polar residues" evidence="1">
    <location>
        <begin position="228"/>
        <end position="249"/>
    </location>
</feature>
<feature type="region of interest" description="Disordered" evidence="1">
    <location>
        <begin position="187"/>
        <end position="309"/>
    </location>
</feature>
<feature type="compositionally biased region" description="Low complexity" evidence="1">
    <location>
        <begin position="387"/>
        <end position="399"/>
    </location>
</feature>
<accession>A0ABX6F110</accession>
<feature type="compositionally biased region" description="Polar residues" evidence="1">
    <location>
        <begin position="400"/>
        <end position="418"/>
    </location>
</feature>
<evidence type="ECO:0000256" key="1">
    <source>
        <dbReference type="SAM" id="MobiDB-lite"/>
    </source>
</evidence>
<reference evidence="2 3" key="2">
    <citation type="submission" date="2019-11" db="EMBL/GenBank/DDBJ databases">
        <authorList>
            <person name="Lu H."/>
        </authorList>
    </citation>
    <scope>NUCLEOTIDE SEQUENCE [LARGE SCALE GENOMIC DNA]</scope>
    <source>
        <strain evidence="2 3">FIM1</strain>
    </source>
</reference>
<evidence type="ECO:0000313" key="2">
    <source>
        <dbReference type="EMBL" id="QGN16133.1"/>
    </source>
</evidence>
<feature type="compositionally biased region" description="Low complexity" evidence="1">
    <location>
        <begin position="281"/>
        <end position="291"/>
    </location>
</feature>
<protein>
    <submittedName>
        <fullName evidence="2">Viable in a HAL3 SIT4 background protein 2</fullName>
    </submittedName>
</protein>
<feature type="region of interest" description="Disordered" evidence="1">
    <location>
        <begin position="1"/>
        <end position="20"/>
    </location>
</feature>
<sequence length="520" mass="55969">MSHQELSLSGDDKGLDSRADTLTLSNSNLDLNLNMSPGVSGYDDAGSIHSESSMIFERNVEDPYSQVFSNPRLASLSRSGSHANLGFDSPQQDGSGGSAGLPAGSYNGYPVPLSRKQSNAGSFVSHHTLENLVAPALDEGVTIVNDDSTDLEAVEMIYSRRPSTIGLDMALGRTRTSSFSETATLNAQAQGAGANPRLMRTNSASQSSGPETRPRVLRFYSYADMLSDENSQNPRRPSITQSLSSTLLRQQQQQQQQQPGGPGLPHDPYQSTSPSFSNPFLSSQALASSAAPGNGVQPPTSPLDAQRKYSNVSIPPLSVTTRHYSNNMLSRSPNTTAAPAAHRLSSSPLMIPHNTNSALLRKSHFQIESSGSECSDEETDRDHHRSNSNNSNASNNSNSKAKTIPNSTNINSPNYTQYRHSDRDLPSAGTLNTSPPNQQQGLRLSRTSTQGSGFGKKLSPPAYKARAYSNASSNSPYHTNLSRSSFSSANTQRLDDILFDEQLQSNTVSEVLKKKLTNDI</sequence>
<feature type="compositionally biased region" description="Polar residues" evidence="1">
    <location>
        <begin position="344"/>
        <end position="353"/>
    </location>
</feature>